<evidence type="ECO:0000256" key="8">
    <source>
        <dbReference type="SAM" id="MobiDB-lite"/>
    </source>
</evidence>
<dbReference type="PANTHER" id="PTHR46696:SF1">
    <property type="entry name" value="CYTOCHROME P450 YJIB-RELATED"/>
    <property type="match status" value="1"/>
</dbReference>
<dbReference type="InterPro" id="IPR036396">
    <property type="entry name" value="Cyt_P450_sf"/>
</dbReference>
<dbReference type="PROSITE" id="PS00086">
    <property type="entry name" value="CYTOCHROME_P450"/>
    <property type="match status" value="1"/>
</dbReference>
<keyword evidence="5 7" id="KW-0408">Iron</keyword>
<dbReference type="AlphaFoldDB" id="A0A0X3VL00"/>
<evidence type="ECO:0000256" key="6">
    <source>
        <dbReference type="ARBA" id="ARBA00023033"/>
    </source>
</evidence>
<dbReference type="GO" id="GO:0016705">
    <property type="term" value="F:oxidoreductase activity, acting on paired donors, with incorporation or reduction of molecular oxygen"/>
    <property type="evidence" value="ECO:0007669"/>
    <property type="project" value="InterPro"/>
</dbReference>
<dbReference type="OrthoDB" id="3664945at2"/>
<evidence type="ECO:0000256" key="4">
    <source>
        <dbReference type="ARBA" id="ARBA00023002"/>
    </source>
</evidence>
<dbReference type="EMBL" id="LLZJ01000406">
    <property type="protein sequence ID" value="KUL45037.1"/>
    <property type="molecule type" value="Genomic_DNA"/>
</dbReference>
<comment type="caution">
    <text evidence="9">The sequence shown here is derived from an EMBL/GenBank/DDBJ whole genome shotgun (WGS) entry which is preliminary data.</text>
</comment>
<protein>
    <submittedName>
        <fullName evidence="9">Cytochrome</fullName>
    </submittedName>
</protein>
<evidence type="ECO:0000256" key="1">
    <source>
        <dbReference type="ARBA" id="ARBA00010617"/>
    </source>
</evidence>
<evidence type="ECO:0000313" key="9">
    <source>
        <dbReference type="EMBL" id="KUL45037.1"/>
    </source>
</evidence>
<keyword evidence="4 7" id="KW-0560">Oxidoreductase</keyword>
<dbReference type="SUPFAM" id="SSF48264">
    <property type="entry name" value="Cytochrome P450"/>
    <property type="match status" value="1"/>
</dbReference>
<dbReference type="Pfam" id="PF00067">
    <property type="entry name" value="p450"/>
    <property type="match status" value="1"/>
</dbReference>
<dbReference type="InterPro" id="IPR001128">
    <property type="entry name" value="Cyt_P450"/>
</dbReference>
<evidence type="ECO:0000256" key="5">
    <source>
        <dbReference type="ARBA" id="ARBA00023004"/>
    </source>
</evidence>
<dbReference type="InterPro" id="IPR017972">
    <property type="entry name" value="Cyt_P450_CS"/>
</dbReference>
<proteinExistence type="inferred from homology"/>
<accession>A0A0X3VL00</accession>
<evidence type="ECO:0000256" key="3">
    <source>
        <dbReference type="ARBA" id="ARBA00022723"/>
    </source>
</evidence>
<comment type="similarity">
    <text evidence="1 7">Belongs to the cytochrome P450 family.</text>
</comment>
<sequence>MTETLAETTTEAEEPLPEFPMPRANGCPFAPPPTARALHTERPVTRVRLWDGSAPWLVTRYADQRALLGDPRVSSEATRPGFPHASAGFRENARRRRSFITMDDPEHARIRRMVTAPFAIKRVEAMRPDIQKITDDLIDSMLAGPTPVDLVRALALPLPSLVICRLLGVPYEDHDFFQRNSSLLINRNSTTEEVVGANEALTDYLDELVSAKLANPADDMLSELAARVTAGELTQREAANMGVLLLIAGHETTANMIALGTVALLENPDQLAVLRETDDPKAVAKAVEELLRYLTIVHTGRRRVAREDIEIGGETIRAGDGIIIYTGTGNWDAEVFPEPERLDIGRDARRHMAFGFGVHQCLGQPLARVELQVVYGTLYRRIPTLRLATGVDQLPFKDDGLVYGVYELPVTWAS</sequence>
<dbReference type="PRINTS" id="PR00359">
    <property type="entry name" value="BP450"/>
</dbReference>
<reference evidence="10" key="1">
    <citation type="submission" date="2015-10" db="EMBL/GenBank/DDBJ databases">
        <authorList>
            <person name="Ju K.-S."/>
            <person name="Doroghazi J.R."/>
            <person name="Metcalf W.W."/>
        </authorList>
    </citation>
    <scope>NUCLEOTIDE SEQUENCE [LARGE SCALE GENOMIC DNA]</scope>
    <source>
        <strain evidence="10">NRRL F-8817</strain>
    </source>
</reference>
<dbReference type="GO" id="GO:0005506">
    <property type="term" value="F:iron ion binding"/>
    <property type="evidence" value="ECO:0007669"/>
    <property type="project" value="InterPro"/>
</dbReference>
<dbReference type="InterPro" id="IPR002397">
    <property type="entry name" value="Cyt_P450_B"/>
</dbReference>
<dbReference type="FunFam" id="1.10.630.10:FF:000018">
    <property type="entry name" value="Cytochrome P450 monooxygenase"/>
    <property type="match status" value="1"/>
</dbReference>
<dbReference type="PRINTS" id="PR00385">
    <property type="entry name" value="P450"/>
</dbReference>
<evidence type="ECO:0000256" key="7">
    <source>
        <dbReference type="RuleBase" id="RU000461"/>
    </source>
</evidence>
<dbReference type="Proteomes" id="UP000053413">
    <property type="component" value="Unassembled WGS sequence"/>
</dbReference>
<keyword evidence="2 7" id="KW-0349">Heme</keyword>
<evidence type="ECO:0000313" key="10">
    <source>
        <dbReference type="Proteomes" id="UP000053413"/>
    </source>
</evidence>
<gene>
    <name evidence="9" type="ORF">ADL28_38920</name>
</gene>
<dbReference type="GO" id="GO:0004497">
    <property type="term" value="F:monooxygenase activity"/>
    <property type="evidence" value="ECO:0007669"/>
    <property type="project" value="UniProtKB-KW"/>
</dbReference>
<dbReference type="RefSeq" id="WP_059148520.1">
    <property type="nucleotide sequence ID" value="NZ_LLZJ01000406.1"/>
</dbReference>
<dbReference type="CDD" id="cd11030">
    <property type="entry name" value="CYP105-like"/>
    <property type="match status" value="1"/>
</dbReference>
<evidence type="ECO:0000256" key="2">
    <source>
        <dbReference type="ARBA" id="ARBA00022617"/>
    </source>
</evidence>
<name>A0A0X3VL00_STRVO</name>
<keyword evidence="3 7" id="KW-0479">Metal-binding</keyword>
<keyword evidence="6 7" id="KW-0503">Monooxygenase</keyword>
<organism evidence="9 10">
    <name type="scientific">Streptomyces violaceusniger</name>
    <dbReference type="NCBI Taxonomy" id="68280"/>
    <lineage>
        <taxon>Bacteria</taxon>
        <taxon>Bacillati</taxon>
        <taxon>Actinomycetota</taxon>
        <taxon>Actinomycetes</taxon>
        <taxon>Kitasatosporales</taxon>
        <taxon>Streptomycetaceae</taxon>
        <taxon>Streptomyces</taxon>
        <taxon>Streptomyces violaceusniger group</taxon>
    </lineage>
</organism>
<feature type="region of interest" description="Disordered" evidence="8">
    <location>
        <begin position="1"/>
        <end position="23"/>
    </location>
</feature>
<dbReference type="GO" id="GO:0020037">
    <property type="term" value="F:heme binding"/>
    <property type="evidence" value="ECO:0007669"/>
    <property type="project" value="InterPro"/>
</dbReference>
<dbReference type="PANTHER" id="PTHR46696">
    <property type="entry name" value="P450, PUTATIVE (EUROFUNG)-RELATED"/>
    <property type="match status" value="1"/>
</dbReference>
<dbReference type="Gene3D" id="1.10.630.10">
    <property type="entry name" value="Cytochrome P450"/>
    <property type="match status" value="1"/>
</dbReference>